<dbReference type="PIRSF" id="PIRSF006728">
    <property type="entry name" value="CinA"/>
    <property type="match status" value="1"/>
</dbReference>
<dbReference type="PANTHER" id="PTHR13939:SF0">
    <property type="entry name" value="NMN AMIDOHYDROLASE-LIKE PROTEIN YFAY"/>
    <property type="match status" value="1"/>
</dbReference>
<dbReference type="InterPro" id="IPR008136">
    <property type="entry name" value="CinA_C"/>
</dbReference>
<dbReference type="SUPFAM" id="SSF142433">
    <property type="entry name" value="CinA-like"/>
    <property type="match status" value="1"/>
</dbReference>
<dbReference type="Pfam" id="PF00994">
    <property type="entry name" value="MoCF_biosynth"/>
    <property type="match status" value="1"/>
</dbReference>
<dbReference type="Gene3D" id="3.90.950.20">
    <property type="entry name" value="CinA-like"/>
    <property type="match status" value="1"/>
</dbReference>
<dbReference type="Pfam" id="PF02464">
    <property type="entry name" value="CinA"/>
    <property type="match status" value="1"/>
</dbReference>
<dbReference type="InterPro" id="IPR001453">
    <property type="entry name" value="MoaB/Mog_dom"/>
</dbReference>
<proteinExistence type="inferred from homology"/>
<gene>
    <name evidence="3" type="primary">pncC</name>
    <name evidence="3" type="ORF">GCM10011501_15020</name>
</gene>
<evidence type="ECO:0000313" key="3">
    <source>
        <dbReference type="EMBL" id="GHE86786.1"/>
    </source>
</evidence>
<dbReference type="PANTHER" id="PTHR13939">
    <property type="entry name" value="NICOTINAMIDE-NUCLEOTIDE AMIDOHYDROLASE PNCC"/>
    <property type="match status" value="1"/>
</dbReference>
<reference evidence="4" key="1">
    <citation type="journal article" date="2019" name="Int. J. Syst. Evol. Microbiol.">
        <title>The Global Catalogue of Microorganisms (GCM) 10K type strain sequencing project: providing services to taxonomists for standard genome sequencing and annotation.</title>
        <authorList>
            <consortium name="The Broad Institute Genomics Platform"/>
            <consortium name="The Broad Institute Genome Sequencing Center for Infectious Disease"/>
            <person name="Wu L."/>
            <person name="Ma J."/>
        </authorList>
    </citation>
    <scope>NUCLEOTIDE SEQUENCE [LARGE SCALE GENOMIC DNA]</scope>
    <source>
        <strain evidence="4">CGMCC 1.15922</strain>
    </source>
</reference>
<dbReference type="CDD" id="cd00885">
    <property type="entry name" value="cinA"/>
    <property type="match status" value="1"/>
</dbReference>
<evidence type="ECO:0000259" key="2">
    <source>
        <dbReference type="SMART" id="SM00852"/>
    </source>
</evidence>
<comment type="similarity">
    <text evidence="1">Belongs to the CinA family.</text>
</comment>
<organism evidence="3 4">
    <name type="scientific">Thalassotalea profundi</name>
    <dbReference type="NCBI Taxonomy" id="2036687"/>
    <lineage>
        <taxon>Bacteria</taxon>
        <taxon>Pseudomonadati</taxon>
        <taxon>Pseudomonadota</taxon>
        <taxon>Gammaproteobacteria</taxon>
        <taxon>Alteromonadales</taxon>
        <taxon>Colwelliaceae</taxon>
        <taxon>Thalassotalea</taxon>
    </lineage>
</organism>
<accession>A0ABQ3INQ7</accession>
<dbReference type="Proteomes" id="UP000626370">
    <property type="component" value="Unassembled WGS sequence"/>
</dbReference>
<evidence type="ECO:0000313" key="4">
    <source>
        <dbReference type="Proteomes" id="UP000626370"/>
    </source>
</evidence>
<dbReference type="InterPro" id="IPR036653">
    <property type="entry name" value="CinA-like_C"/>
</dbReference>
<dbReference type="Gene3D" id="3.40.980.10">
    <property type="entry name" value="MoaB/Mog-like domain"/>
    <property type="match status" value="1"/>
</dbReference>
<keyword evidence="4" id="KW-1185">Reference proteome</keyword>
<dbReference type="InterPro" id="IPR050101">
    <property type="entry name" value="CinA"/>
</dbReference>
<dbReference type="SUPFAM" id="SSF53218">
    <property type="entry name" value="Molybdenum cofactor biosynthesis proteins"/>
    <property type="match status" value="1"/>
</dbReference>
<sequence>MTPLNVQLLLTGNELMTGDVTDTNSIVIAQALKEIGVEVYRKVTIGDDESLLKNEIISMSKSADVLIINGGLGPTVDDLTAHALALASNSKLTLNLDAEKHLQRWSIEKGAELSKANLKQALLPESAVIIPNDIGSAVGFSLTLNKCKIHCTPGVPRELILMLTNSLIPEIRALLPESPCYKVKRFQVYGLGESNLQMLIDNNFPDWPSSLDLGFRAKSPFIELKLTTRTSAGIDVLPIWEDKIQRLLGAHILAEIKDNEFSMPEHVLNLLSDRNLKITTAESCTGGLIASLMTSIANASLNFEAGFVTYSNQMKSELINVNSKTLEQYGAVSKEVVEEMALGALKKSNANIAIAVSGIAGPSGGSPDKPVGSVWIAWGSESNLQSAYFCIKGNRQYFQKAVAYRSLDLVRRFLLNISEEPFYTHKLNKS</sequence>
<name>A0ABQ3INQ7_9GAMM</name>
<feature type="domain" description="MoaB/Mog" evidence="2">
    <location>
        <begin position="7"/>
        <end position="174"/>
    </location>
</feature>
<comment type="caution">
    <text evidence="3">The sequence shown here is derived from an EMBL/GenBank/DDBJ whole genome shotgun (WGS) entry which is preliminary data.</text>
</comment>
<evidence type="ECO:0000256" key="1">
    <source>
        <dbReference type="HAMAP-Rule" id="MF_00226"/>
    </source>
</evidence>
<dbReference type="NCBIfam" id="TIGR00199">
    <property type="entry name" value="PncC_domain"/>
    <property type="match status" value="1"/>
</dbReference>
<dbReference type="InterPro" id="IPR008135">
    <property type="entry name" value="Competence-induced_CinA"/>
</dbReference>
<dbReference type="NCBIfam" id="TIGR00200">
    <property type="entry name" value="cinA_nterm"/>
    <property type="match status" value="1"/>
</dbReference>
<dbReference type="InterPro" id="IPR036425">
    <property type="entry name" value="MoaB/Mog-like_dom_sf"/>
</dbReference>
<protein>
    <recommendedName>
        <fullName evidence="1">CinA-like protein</fullName>
    </recommendedName>
</protein>
<dbReference type="HAMAP" id="MF_00226_B">
    <property type="entry name" value="CinA_B"/>
    <property type="match status" value="1"/>
</dbReference>
<dbReference type="EMBL" id="BNAH01000005">
    <property type="protein sequence ID" value="GHE86786.1"/>
    <property type="molecule type" value="Genomic_DNA"/>
</dbReference>
<dbReference type="SMART" id="SM00852">
    <property type="entry name" value="MoCF_biosynth"/>
    <property type="match status" value="1"/>
</dbReference>